<evidence type="ECO:0000313" key="1">
    <source>
        <dbReference type="EMBL" id="AQM32754.1"/>
    </source>
</evidence>
<proteinExistence type="predicted"/>
<organism evidence="1">
    <name type="scientific">Agaricus bisporus</name>
    <name type="common">White button mushroom</name>
    <dbReference type="NCBI Taxonomy" id="5341"/>
    <lineage>
        <taxon>Eukaryota</taxon>
        <taxon>Fungi</taxon>
        <taxon>Dikarya</taxon>
        <taxon>Basidiomycota</taxon>
        <taxon>Agaricomycotina</taxon>
        <taxon>Agaricomycetes</taxon>
        <taxon>Agaricomycetidae</taxon>
        <taxon>Agaricales</taxon>
        <taxon>Agaricineae</taxon>
        <taxon>Agaricaceae</taxon>
        <taxon>Agaricus</taxon>
    </lineage>
</organism>
<dbReference type="EMBL" id="KY357519">
    <property type="protein sequence ID" value="AQM32754.1"/>
    <property type="molecule type" value="Genomic_DNA"/>
</dbReference>
<name>A0A1Q1M963_AGABI</name>
<protein>
    <submittedName>
        <fullName evidence="1">Uncharacterized protein</fullName>
    </submittedName>
</protein>
<accession>A0A1Q1M963</accession>
<sequence length="647" mass="71144">MLVLGLYDLVPRPGRAPPPYTIASFELASRRVKKVVKTTRDYPPQDLNRDHTPRHLYTMIFTAQPLAQQQATSRLFQSYGADNLAPAMPSQARVTSAKTAASLWTALVFKFFAQILISVFYRTKFEASKIVNIVSQPLMAATSLVACPPMVVTFKQKIGEAEETTLVALGFTKQSSGRYVYYKGPASLTNMPALTKLGAHLDALAPQESVNINGYLAYTIIVKVLYATYHASMITIPTTFTDLFETTFPTPDYSVLTNPDEVEGPGHFFPYFSGLVMPDRAAPAATFIRNFATLLGATPDSIANAISRVNSGWESLYNTNAGRVMAHQLYVVDVALHGGFRFQPVYLGNEYAGMLLYGDAEIITGTKRHAVTSKTDLSLEVRKMDSHDGAITAIAALLSDCPVDAKNNEKETITKDDINSPRRLHYACRDRTIPNGTQHMINDQKGQLKFRETLLSVNQDAELLNTINCLMSGTPLDPSKPFDLAAGSLYTKNTTLSTLAAYGLQAPSILGTGNNVLFALTPNSYKTFNKGGNLKGIPIFVKPIVKAAEDWQEVYEKGNVYFKSRGKDKMGYHRVQDLARYVPFDNTVAAKITSAIGKKRRLESNVETTETAKETKKLKRDVPEIDLALFGLGGETGLDEPAHDVDM</sequence>
<reference evidence="1" key="1">
    <citation type="submission" date="2016-12" db="EMBL/GenBank/DDBJ databases">
        <title>Multiple viral infections in Agaricus bisporus - Characterisation of 18 unique RNA viruses and 8 ORFans identified by deep sequencing.</title>
        <authorList>
            <person name="Deakin G."/>
            <person name="Dobbs E."/>
            <person name="Jones I.M."/>
            <person name="Grogan H.M."/>
            <person name="Burton K.S."/>
        </authorList>
    </citation>
    <scope>NUCLEOTIDE SEQUENCE</scope>
    <source>
        <strain evidence="1">003</strain>
    </source>
</reference>
<dbReference type="AlphaFoldDB" id="A0A1Q1M963"/>